<dbReference type="InParanoid" id="A0A2R2MJN9"/>
<evidence type="ECO:0000313" key="2">
    <source>
        <dbReference type="RefSeq" id="XP_023930436.1"/>
    </source>
</evidence>
<keyword evidence="1" id="KW-1185">Reference proteome</keyword>
<gene>
    <name evidence="2" type="primary">LOC106160877</name>
</gene>
<reference evidence="2" key="1">
    <citation type="submission" date="2025-08" db="UniProtKB">
        <authorList>
            <consortium name="RefSeq"/>
        </authorList>
    </citation>
    <scope>IDENTIFICATION</scope>
    <source>
        <tissue evidence="2">Gonads</tissue>
    </source>
</reference>
<dbReference type="RefSeq" id="XP_023930436.1">
    <property type="nucleotide sequence ID" value="XM_024074668.1"/>
</dbReference>
<dbReference type="KEGG" id="lak:106160877"/>
<organism evidence="1 2">
    <name type="scientific">Lingula anatina</name>
    <name type="common">Brachiopod</name>
    <name type="synonym">Lingula unguis</name>
    <dbReference type="NCBI Taxonomy" id="7574"/>
    <lineage>
        <taxon>Eukaryota</taxon>
        <taxon>Metazoa</taxon>
        <taxon>Spiralia</taxon>
        <taxon>Lophotrochozoa</taxon>
        <taxon>Brachiopoda</taxon>
        <taxon>Linguliformea</taxon>
        <taxon>Lingulata</taxon>
        <taxon>Lingulida</taxon>
        <taxon>Linguloidea</taxon>
        <taxon>Lingulidae</taxon>
        <taxon>Lingula</taxon>
    </lineage>
</organism>
<dbReference type="AlphaFoldDB" id="A0A2R2MJN9"/>
<dbReference type="Proteomes" id="UP000085678">
    <property type="component" value="Unplaced"/>
</dbReference>
<dbReference type="GeneID" id="106160877"/>
<sequence length="371" mass="39915">MPESAMFCQGGDGIPGLHVNNQSAAVNNGDVIAGRRSGAFAAKAIRCNTSGIYTVCEVTPILEIASNEIILASSNLPTAKGNRVKRGTYTFTPADFTKMFSATLGQIKFPCGKFTATAAATFKASLTTSLTTKCSAPFIKKVRAAISASLTLTLTLRLDIECSYTLSGPDNPKYNHPIDNKVIVPFCIPIFWGICIPAAVVADLTVGYTFTAQAKGFVSLTLERTGNLSASAQWDDSSDISFSGPTFSLTPMTKNFNGGLEKDETFVRAQLTITPALKVHVPNMAIIERIIRDASRWIRWWLKDLFGEGASINLDPILEFVLSAPLIGRAEAVACPSDCENYPKENIKVAAHAGLPESYDGDLYIRVPLTN</sequence>
<name>A0A2R2MJN9_LINAN</name>
<protein>
    <submittedName>
        <fullName evidence="2">Uncharacterized protein LOC106160877</fullName>
    </submittedName>
</protein>
<evidence type="ECO:0000313" key="1">
    <source>
        <dbReference type="Proteomes" id="UP000085678"/>
    </source>
</evidence>
<accession>A0A2R2MJN9</accession>
<proteinExistence type="predicted"/>